<comment type="caution">
    <text evidence="3">The sequence shown here is derived from an EMBL/GenBank/DDBJ whole genome shotgun (WGS) entry which is preliminary data.</text>
</comment>
<gene>
    <name evidence="3" type="ORF">SS7213T_12432</name>
</gene>
<reference evidence="3 4" key="1">
    <citation type="journal article" date="2012" name="BMC Genomics">
        <title>Comparative genomic analysis of the genus Staphylococcus including Staphylococcus aureus and its newly described sister species Staphylococcus simiae.</title>
        <authorList>
            <person name="Suzuki H."/>
            <person name="Lefebure T."/>
            <person name="Pavinski Bitar P."/>
            <person name="Stanhope M.J."/>
        </authorList>
    </citation>
    <scope>NUCLEOTIDE SEQUENCE [LARGE SCALE GENOMIC DNA]</scope>
    <source>
        <strain evidence="3 4">CCM 7213</strain>
    </source>
</reference>
<dbReference type="RefSeq" id="WP_002465165.1">
    <property type="nucleotide sequence ID" value="NZ_AEUN01000540.1"/>
</dbReference>
<dbReference type="AlphaFoldDB" id="G5JLW7"/>
<keyword evidence="2" id="KW-0472">Membrane</keyword>
<dbReference type="Proteomes" id="UP000005413">
    <property type="component" value="Unassembled WGS sequence"/>
</dbReference>
<dbReference type="InterPro" id="IPR048170">
    <property type="entry name" value="SosA-like"/>
</dbReference>
<feature type="compositionally biased region" description="Polar residues" evidence="1">
    <location>
        <begin position="48"/>
        <end position="64"/>
    </location>
</feature>
<feature type="region of interest" description="Disordered" evidence="1">
    <location>
        <begin position="48"/>
        <end position="77"/>
    </location>
</feature>
<sequence>MFNNINKTILTYISIFLISCAVFTVFIISVNISAHTEQTYEMTDHQLRQNNNNRSYEHTNATNDNEQDSPKVFASIN</sequence>
<accession>G5JLW7</accession>
<keyword evidence="2" id="KW-1133">Transmembrane helix</keyword>
<keyword evidence="4" id="KW-1185">Reference proteome</keyword>
<evidence type="ECO:0000313" key="4">
    <source>
        <dbReference type="Proteomes" id="UP000005413"/>
    </source>
</evidence>
<dbReference type="PROSITE" id="PS51257">
    <property type="entry name" value="PROKAR_LIPOPROTEIN"/>
    <property type="match status" value="1"/>
</dbReference>
<name>G5JLW7_9STAP</name>
<protein>
    <submittedName>
        <fullName evidence="3">Uncharacterized protein</fullName>
    </submittedName>
</protein>
<keyword evidence="2" id="KW-0812">Transmembrane</keyword>
<evidence type="ECO:0000313" key="3">
    <source>
        <dbReference type="EMBL" id="EHJ06826.1"/>
    </source>
</evidence>
<evidence type="ECO:0000256" key="1">
    <source>
        <dbReference type="SAM" id="MobiDB-lite"/>
    </source>
</evidence>
<proteinExistence type="predicted"/>
<dbReference type="NCBIfam" id="NF041581">
    <property type="entry name" value="SosA"/>
    <property type="match status" value="1"/>
</dbReference>
<feature type="transmembrane region" description="Helical" evidence="2">
    <location>
        <begin position="12"/>
        <end position="32"/>
    </location>
</feature>
<organism evidence="3 4">
    <name type="scientific">Staphylococcus simiae CCM 7213 = CCUG 51256</name>
    <dbReference type="NCBI Taxonomy" id="911238"/>
    <lineage>
        <taxon>Bacteria</taxon>
        <taxon>Bacillati</taxon>
        <taxon>Bacillota</taxon>
        <taxon>Bacilli</taxon>
        <taxon>Bacillales</taxon>
        <taxon>Staphylococcaceae</taxon>
        <taxon>Staphylococcus</taxon>
    </lineage>
</organism>
<dbReference type="OrthoDB" id="2404571at2"/>
<dbReference type="EMBL" id="AEUN01000540">
    <property type="protein sequence ID" value="EHJ06826.1"/>
    <property type="molecule type" value="Genomic_DNA"/>
</dbReference>
<evidence type="ECO:0000256" key="2">
    <source>
        <dbReference type="SAM" id="Phobius"/>
    </source>
</evidence>